<comment type="subcellular location">
    <subcellularLocation>
        <location evidence="3">Cytoplasm</location>
    </subcellularLocation>
</comment>
<dbReference type="RefSeq" id="WP_330092241.1">
    <property type="nucleotide sequence ID" value="NZ_JAUZMY010000013.1"/>
</dbReference>
<dbReference type="Gene3D" id="3.40.50.300">
    <property type="entry name" value="P-loop containing nucleotide triphosphate hydrolases"/>
    <property type="match status" value="1"/>
</dbReference>
<feature type="binding site" evidence="3">
    <location>
        <begin position="11"/>
        <end position="16"/>
    </location>
    <ligand>
        <name>ATP</name>
        <dbReference type="ChEBI" id="CHEBI:30616"/>
    </ligand>
</feature>
<comment type="pathway">
    <text evidence="3">Cofactor biosynthesis; coenzyme A biosynthesis; CoA from (R)-pantothenate: step 5/5.</text>
</comment>
<keyword evidence="3" id="KW-0173">Coenzyme A biosynthesis</keyword>
<keyword evidence="3 5" id="KW-0418">Kinase</keyword>
<keyword evidence="1 3" id="KW-0547">Nucleotide-binding</keyword>
<comment type="catalytic activity">
    <reaction evidence="3">
        <text>3'-dephospho-CoA + ATP = ADP + CoA + H(+)</text>
        <dbReference type="Rhea" id="RHEA:18245"/>
        <dbReference type="ChEBI" id="CHEBI:15378"/>
        <dbReference type="ChEBI" id="CHEBI:30616"/>
        <dbReference type="ChEBI" id="CHEBI:57287"/>
        <dbReference type="ChEBI" id="CHEBI:57328"/>
        <dbReference type="ChEBI" id="CHEBI:456216"/>
        <dbReference type="EC" id="2.7.1.24"/>
    </reaction>
</comment>
<proteinExistence type="inferred from homology"/>
<evidence type="ECO:0000256" key="4">
    <source>
        <dbReference type="NCBIfam" id="TIGR00152"/>
    </source>
</evidence>
<dbReference type="InterPro" id="IPR001977">
    <property type="entry name" value="Depp_CoAkinase"/>
</dbReference>
<dbReference type="Pfam" id="PF01121">
    <property type="entry name" value="CoaE"/>
    <property type="match status" value="1"/>
</dbReference>
<evidence type="ECO:0000256" key="3">
    <source>
        <dbReference type="HAMAP-Rule" id="MF_00376"/>
    </source>
</evidence>
<keyword evidence="3" id="KW-0963">Cytoplasm</keyword>
<dbReference type="PANTHER" id="PTHR10695">
    <property type="entry name" value="DEPHOSPHO-COA KINASE-RELATED"/>
    <property type="match status" value="1"/>
</dbReference>
<dbReference type="NCBIfam" id="TIGR00152">
    <property type="entry name" value="dephospho-CoA kinase"/>
    <property type="match status" value="1"/>
</dbReference>
<protein>
    <recommendedName>
        <fullName evidence="3 4">Dephospho-CoA kinase</fullName>
        <ecNumber evidence="3 4">2.7.1.24</ecNumber>
    </recommendedName>
    <alternativeName>
        <fullName evidence="3">Dephosphocoenzyme A kinase</fullName>
    </alternativeName>
</protein>
<evidence type="ECO:0000256" key="1">
    <source>
        <dbReference type="ARBA" id="ARBA00022741"/>
    </source>
</evidence>
<dbReference type="HAMAP" id="MF_00376">
    <property type="entry name" value="Dephospho_CoA_kinase"/>
    <property type="match status" value="1"/>
</dbReference>
<comment type="similarity">
    <text evidence="3">Belongs to the CoaE family.</text>
</comment>
<keyword evidence="3 5" id="KW-0808">Transferase</keyword>
<evidence type="ECO:0000313" key="5">
    <source>
        <dbReference type="EMBL" id="MEE2038454.1"/>
    </source>
</evidence>
<comment type="function">
    <text evidence="3">Catalyzes the phosphorylation of the 3'-hydroxyl group of dephosphocoenzyme A to form coenzyme A.</text>
</comment>
<dbReference type="PROSITE" id="PS51219">
    <property type="entry name" value="DPCK"/>
    <property type="match status" value="1"/>
</dbReference>
<evidence type="ECO:0000313" key="6">
    <source>
        <dbReference type="Proteomes" id="UP001356095"/>
    </source>
</evidence>
<organism evidence="5 6">
    <name type="scientific">Nocardiopsis codii</name>
    <dbReference type="NCBI Taxonomy" id="3065942"/>
    <lineage>
        <taxon>Bacteria</taxon>
        <taxon>Bacillati</taxon>
        <taxon>Actinomycetota</taxon>
        <taxon>Actinomycetes</taxon>
        <taxon>Streptosporangiales</taxon>
        <taxon>Nocardiopsidaceae</taxon>
        <taxon>Nocardiopsis</taxon>
    </lineage>
</organism>
<reference evidence="5 6" key="1">
    <citation type="submission" date="2023-08" db="EMBL/GenBank/DDBJ databases">
        <authorList>
            <person name="Girao M."/>
            <person name="Carvalho M.F."/>
        </authorList>
    </citation>
    <scope>NUCLEOTIDE SEQUENCE [LARGE SCALE GENOMIC DNA]</scope>
    <source>
        <strain evidence="5 6">CT-R113</strain>
    </source>
</reference>
<evidence type="ECO:0000256" key="2">
    <source>
        <dbReference type="ARBA" id="ARBA00022840"/>
    </source>
</evidence>
<comment type="caution">
    <text evidence="5">The sequence shown here is derived from an EMBL/GenBank/DDBJ whole genome shotgun (WGS) entry which is preliminary data.</text>
</comment>
<name>A0ABU7K891_9ACTN</name>
<dbReference type="SUPFAM" id="SSF52540">
    <property type="entry name" value="P-loop containing nucleoside triphosphate hydrolases"/>
    <property type="match status" value="1"/>
</dbReference>
<keyword evidence="2 3" id="KW-0067">ATP-binding</keyword>
<keyword evidence="6" id="KW-1185">Reference proteome</keyword>
<accession>A0ABU7K891</accession>
<dbReference type="GO" id="GO:0004140">
    <property type="term" value="F:dephospho-CoA kinase activity"/>
    <property type="evidence" value="ECO:0007669"/>
    <property type="project" value="UniProtKB-EC"/>
</dbReference>
<sequence>MLKVGLTGGIGSGKSTVSSALAAYGAAVVDADAIAREVVEPGTPGLAAVVAEFGEEVLAPDGGLDRPRLGEVVFADGDRLAALNAIVHPLVARRSAELMEEAVASGVEVVVYDVPLLVENGLGPLYDVVVVVDAPDGVRVERVAENRGVPREQVRARIRAQADRDARLAAADLVVDNSGTPEELRERVARLWEDLLARVRRGDR</sequence>
<dbReference type="Proteomes" id="UP001356095">
    <property type="component" value="Unassembled WGS sequence"/>
</dbReference>
<dbReference type="EC" id="2.7.1.24" evidence="3 4"/>
<dbReference type="EMBL" id="JAUZMY010000013">
    <property type="protein sequence ID" value="MEE2038454.1"/>
    <property type="molecule type" value="Genomic_DNA"/>
</dbReference>
<dbReference type="PANTHER" id="PTHR10695:SF46">
    <property type="entry name" value="BIFUNCTIONAL COENZYME A SYNTHASE-RELATED"/>
    <property type="match status" value="1"/>
</dbReference>
<dbReference type="NCBIfam" id="NF002879">
    <property type="entry name" value="PRK03333.1"/>
    <property type="match status" value="1"/>
</dbReference>
<gene>
    <name evidence="3 5" type="primary">coaE</name>
    <name evidence="5" type="ORF">Q8791_14615</name>
</gene>
<dbReference type="CDD" id="cd02022">
    <property type="entry name" value="DPCK"/>
    <property type="match status" value="1"/>
</dbReference>
<dbReference type="InterPro" id="IPR027417">
    <property type="entry name" value="P-loop_NTPase"/>
</dbReference>